<protein>
    <submittedName>
        <fullName evidence="2">Uncharacterized protein</fullName>
    </submittedName>
</protein>
<keyword evidence="3" id="KW-1185">Reference proteome</keyword>
<evidence type="ECO:0000313" key="2">
    <source>
        <dbReference type="EMBL" id="KAG6647435.1"/>
    </source>
</evidence>
<name>A0A8T1PW80_CARIL</name>
<evidence type="ECO:0000313" key="3">
    <source>
        <dbReference type="Proteomes" id="UP000811609"/>
    </source>
</evidence>
<feature type="region of interest" description="Disordered" evidence="1">
    <location>
        <begin position="1"/>
        <end position="21"/>
    </location>
</feature>
<organism evidence="2 3">
    <name type="scientific">Carya illinoinensis</name>
    <name type="common">Pecan</name>
    <dbReference type="NCBI Taxonomy" id="32201"/>
    <lineage>
        <taxon>Eukaryota</taxon>
        <taxon>Viridiplantae</taxon>
        <taxon>Streptophyta</taxon>
        <taxon>Embryophyta</taxon>
        <taxon>Tracheophyta</taxon>
        <taxon>Spermatophyta</taxon>
        <taxon>Magnoliopsida</taxon>
        <taxon>eudicotyledons</taxon>
        <taxon>Gunneridae</taxon>
        <taxon>Pentapetalae</taxon>
        <taxon>rosids</taxon>
        <taxon>fabids</taxon>
        <taxon>Fagales</taxon>
        <taxon>Juglandaceae</taxon>
        <taxon>Carya</taxon>
    </lineage>
</organism>
<dbReference type="AlphaFoldDB" id="A0A8T1PW80"/>
<dbReference type="EMBL" id="CM031815">
    <property type="protein sequence ID" value="KAG6647435.1"/>
    <property type="molecule type" value="Genomic_DNA"/>
</dbReference>
<sequence>MKGEGEHRNEKEANLGRGNSPYKKYLERKRDKGCLVFIWKLDRWENKPIPHAFDHCLGLGLGIAREGRGRAWGEKLGRGIYGEMKCTVSCVYETSLTSIKRTILFTPKWCI</sequence>
<reference evidence="2" key="1">
    <citation type="submission" date="2020-12" db="EMBL/GenBank/DDBJ databases">
        <title>WGS assembly of Carya illinoinensis cv. Pawnee.</title>
        <authorList>
            <person name="Platts A."/>
            <person name="Shu S."/>
            <person name="Wright S."/>
            <person name="Barry K."/>
            <person name="Edger P."/>
            <person name="Pires J.C."/>
            <person name="Schmutz J."/>
        </authorList>
    </citation>
    <scope>NUCLEOTIDE SEQUENCE</scope>
    <source>
        <tissue evidence="2">Leaf</tissue>
    </source>
</reference>
<evidence type="ECO:0000256" key="1">
    <source>
        <dbReference type="SAM" id="MobiDB-lite"/>
    </source>
</evidence>
<accession>A0A8T1PW80</accession>
<proteinExistence type="predicted"/>
<comment type="caution">
    <text evidence="2">The sequence shown here is derived from an EMBL/GenBank/DDBJ whole genome shotgun (WGS) entry which is preliminary data.</text>
</comment>
<gene>
    <name evidence="2" type="ORF">CIPAW_07G079200</name>
</gene>
<feature type="compositionally biased region" description="Basic and acidic residues" evidence="1">
    <location>
        <begin position="1"/>
        <end position="14"/>
    </location>
</feature>
<dbReference type="Proteomes" id="UP000811609">
    <property type="component" value="Chromosome 7"/>
</dbReference>